<evidence type="ECO:0000313" key="12">
    <source>
        <dbReference type="WBParaSite" id="ACRNAN_scaffold869.g21750.t3"/>
    </source>
</evidence>
<evidence type="ECO:0000256" key="9">
    <source>
        <dbReference type="SAM" id="MobiDB-lite"/>
    </source>
</evidence>
<feature type="DNA-binding region" description="Homeobox" evidence="8">
    <location>
        <begin position="558"/>
        <end position="620"/>
    </location>
</feature>
<dbReference type="GO" id="GO:0005634">
    <property type="term" value="C:nucleus"/>
    <property type="evidence" value="ECO:0007669"/>
    <property type="project" value="UniProtKB-SubCell"/>
</dbReference>
<dbReference type="Gene3D" id="1.10.10.60">
    <property type="entry name" value="Homeodomain-like"/>
    <property type="match status" value="1"/>
</dbReference>
<feature type="region of interest" description="Disordered" evidence="9">
    <location>
        <begin position="202"/>
        <end position="398"/>
    </location>
</feature>
<dbReference type="GO" id="GO:0000987">
    <property type="term" value="F:cis-regulatory region sequence-specific DNA binding"/>
    <property type="evidence" value="ECO:0007669"/>
    <property type="project" value="UniProtKB-ARBA"/>
</dbReference>
<feature type="compositionally biased region" description="Polar residues" evidence="9">
    <location>
        <begin position="494"/>
        <end position="527"/>
    </location>
</feature>
<evidence type="ECO:0000256" key="4">
    <source>
        <dbReference type="ARBA" id="ARBA00023155"/>
    </source>
</evidence>
<dbReference type="Pfam" id="PF05920">
    <property type="entry name" value="Homeobox_KN"/>
    <property type="match status" value="1"/>
</dbReference>
<protein>
    <recommendedName>
        <fullName evidence="6">Homeobox protein unc-62</fullName>
    </recommendedName>
    <alternativeName>
        <fullName evidence="7">Uncoordinated protein 62</fullName>
    </alternativeName>
</protein>
<dbReference type="InterPro" id="IPR009057">
    <property type="entry name" value="Homeodomain-like_sf"/>
</dbReference>
<sequence length="741" mass="79582">MSQRYGDAGYNASVSGTADLYAASVQVAAGADTNVAAAALNFFNTNSMGYPTSGAVTAPMLLGNTGNSGIPGDPLSEQLKADKEAIYGHPLFPLLSCLFEKCELATCSPREPARDNGAGGNPANNVCSSASFKDDLAHFQELMQRKPPFYVPNPELDQMMLLSIQVLRYHLLELEKVHELCDNFCQRYVLSLKNKMPMDLIGEERSSSTQPSSSLSPSNTVASSASPSLGTPMGAPPYQPQYEAQTVPLPENTSSLPQTNDATVSSTGFLDLSSVSGSGCSSTHSNATTPNSGGPQVNHEQHPFGHGGGANPTTSITPTTTNSEHQTNHTGGIQQQNSSNAPPPMQNHLGPASNNGNAVASPSINSGHRLDSTPISADTPNAQHSQHGNYDSISETGTTPTKLATSEILHHSQETYHTYEVFHHTHTPTNHLHYLNPIDLQVAFPHHINGVIDESGIFVPLIQDGDLMRHAEISYDPYGITAMEINETHTSYQNGSHVTEVGDQQPSCSSTPNNTGDDTGSLCGSTNEDGRDSVSDEGNSNNNSQNGGHSANQQSNSKRKVPKVFSKEAITKFRSWLFHNLTHPYPSEEQKKQLAQDTGLTILQVNNWFINARRRIVQPMIDSNNRAGRSACNVFRNRRRRESGNSPGPSPGLSSTPGANNYSPENNQMLNPIAGNVAAAYPSTAMFPNPYAPNMPFPNTTFPGQMSMPFMMNPYNPMNAAQMAPSWIDFSAANQPGLMDS</sequence>
<evidence type="ECO:0000256" key="2">
    <source>
        <dbReference type="ARBA" id="ARBA00009661"/>
    </source>
</evidence>
<evidence type="ECO:0000313" key="11">
    <source>
        <dbReference type="Proteomes" id="UP000887540"/>
    </source>
</evidence>
<dbReference type="SMART" id="SM00389">
    <property type="entry name" value="HOX"/>
    <property type="match status" value="1"/>
</dbReference>
<accession>A0A914EM36</accession>
<evidence type="ECO:0000256" key="5">
    <source>
        <dbReference type="ARBA" id="ARBA00023242"/>
    </source>
</evidence>
<evidence type="ECO:0000256" key="7">
    <source>
        <dbReference type="ARBA" id="ARBA00083268"/>
    </source>
</evidence>
<dbReference type="FunFam" id="1.10.10.60:FF:000004">
    <property type="entry name" value="Meis2 homeobox isoform 2c"/>
    <property type="match status" value="1"/>
</dbReference>
<evidence type="ECO:0000256" key="8">
    <source>
        <dbReference type="PROSITE-ProRule" id="PRU00108"/>
    </source>
</evidence>
<organism evidence="11 12">
    <name type="scientific">Acrobeloides nanus</name>
    <dbReference type="NCBI Taxonomy" id="290746"/>
    <lineage>
        <taxon>Eukaryota</taxon>
        <taxon>Metazoa</taxon>
        <taxon>Ecdysozoa</taxon>
        <taxon>Nematoda</taxon>
        <taxon>Chromadorea</taxon>
        <taxon>Rhabditida</taxon>
        <taxon>Tylenchina</taxon>
        <taxon>Cephalobomorpha</taxon>
        <taxon>Cephaloboidea</taxon>
        <taxon>Cephalobidae</taxon>
        <taxon>Acrobeloides</taxon>
    </lineage>
</organism>
<feature type="compositionally biased region" description="Polar residues" evidence="9">
    <location>
        <begin position="286"/>
        <end position="295"/>
    </location>
</feature>
<feature type="compositionally biased region" description="Polar residues" evidence="9">
    <location>
        <begin position="324"/>
        <end position="340"/>
    </location>
</feature>
<keyword evidence="11" id="KW-1185">Reference proteome</keyword>
<keyword evidence="4 8" id="KW-0371">Homeobox</keyword>
<dbReference type="PROSITE" id="PS50071">
    <property type="entry name" value="HOMEOBOX_2"/>
    <property type="match status" value="1"/>
</dbReference>
<feature type="compositionally biased region" description="Polar residues" evidence="9">
    <location>
        <begin position="251"/>
        <end position="268"/>
    </location>
</feature>
<evidence type="ECO:0000259" key="10">
    <source>
        <dbReference type="PROSITE" id="PS50071"/>
    </source>
</evidence>
<dbReference type="GO" id="GO:0048663">
    <property type="term" value="P:neuron fate commitment"/>
    <property type="evidence" value="ECO:0007669"/>
    <property type="project" value="UniProtKB-ARBA"/>
</dbReference>
<dbReference type="PANTHER" id="PTHR11850">
    <property type="entry name" value="HOMEOBOX PROTEIN TRANSCRIPTION FACTORS"/>
    <property type="match status" value="1"/>
</dbReference>
<dbReference type="InterPro" id="IPR050224">
    <property type="entry name" value="TALE_homeobox"/>
</dbReference>
<evidence type="ECO:0000256" key="6">
    <source>
        <dbReference type="ARBA" id="ARBA00072562"/>
    </source>
</evidence>
<feature type="domain" description="Homeobox" evidence="10">
    <location>
        <begin position="556"/>
        <end position="619"/>
    </location>
</feature>
<feature type="region of interest" description="Disordered" evidence="9">
    <location>
        <begin position="635"/>
        <end position="668"/>
    </location>
</feature>
<feature type="compositionally biased region" description="Polar residues" evidence="9">
    <location>
        <begin position="659"/>
        <end position="668"/>
    </location>
</feature>
<feature type="compositionally biased region" description="Low complexity" evidence="9">
    <location>
        <begin position="207"/>
        <end position="229"/>
    </location>
</feature>
<dbReference type="Proteomes" id="UP000887540">
    <property type="component" value="Unplaced"/>
</dbReference>
<feature type="compositionally biased region" description="Low complexity" evidence="9">
    <location>
        <begin position="538"/>
        <end position="556"/>
    </location>
</feature>
<dbReference type="Pfam" id="PF16493">
    <property type="entry name" value="Meis_PKNOX_N"/>
    <property type="match status" value="1"/>
</dbReference>
<evidence type="ECO:0000256" key="1">
    <source>
        <dbReference type="ARBA" id="ARBA00004123"/>
    </source>
</evidence>
<dbReference type="SUPFAM" id="SSF46689">
    <property type="entry name" value="Homeodomain-like"/>
    <property type="match status" value="1"/>
</dbReference>
<dbReference type="AlphaFoldDB" id="A0A914EM36"/>
<feature type="compositionally biased region" description="Low complexity" evidence="9">
    <location>
        <begin position="644"/>
        <end position="658"/>
    </location>
</feature>
<dbReference type="GO" id="GO:0006355">
    <property type="term" value="P:regulation of DNA-templated transcription"/>
    <property type="evidence" value="ECO:0007669"/>
    <property type="project" value="InterPro"/>
</dbReference>
<keyword evidence="3 8" id="KW-0238">DNA-binding</keyword>
<reference evidence="12" key="1">
    <citation type="submission" date="2022-11" db="UniProtKB">
        <authorList>
            <consortium name="WormBaseParasite"/>
        </authorList>
    </citation>
    <scope>IDENTIFICATION</scope>
</reference>
<comment type="similarity">
    <text evidence="2">Belongs to the TALE/MEIS homeobox family.</text>
</comment>
<feature type="compositionally biased region" description="Polar residues" evidence="9">
    <location>
        <begin position="352"/>
        <end position="366"/>
    </location>
</feature>
<feature type="compositionally biased region" description="Low complexity" evidence="9">
    <location>
        <begin position="273"/>
        <end position="285"/>
    </location>
</feature>
<feature type="compositionally biased region" description="Polar residues" evidence="9">
    <location>
        <begin position="373"/>
        <end position="398"/>
    </location>
</feature>
<keyword evidence="5 8" id="KW-0539">Nucleus</keyword>
<comment type="subcellular location">
    <subcellularLocation>
        <location evidence="1 8">Nucleus</location>
    </subcellularLocation>
</comment>
<name>A0A914EM36_9BILA</name>
<dbReference type="InterPro" id="IPR001356">
    <property type="entry name" value="HD"/>
</dbReference>
<evidence type="ECO:0000256" key="3">
    <source>
        <dbReference type="ARBA" id="ARBA00023125"/>
    </source>
</evidence>
<dbReference type="InterPro" id="IPR008422">
    <property type="entry name" value="KN_HD"/>
</dbReference>
<proteinExistence type="inferred from homology"/>
<dbReference type="CDD" id="cd00086">
    <property type="entry name" value="homeodomain"/>
    <property type="match status" value="1"/>
</dbReference>
<feature type="region of interest" description="Disordered" evidence="9">
    <location>
        <begin position="494"/>
        <end position="563"/>
    </location>
</feature>
<dbReference type="WBParaSite" id="ACRNAN_scaffold869.g21750.t3">
    <property type="protein sequence ID" value="ACRNAN_scaffold869.g21750.t3"/>
    <property type="gene ID" value="ACRNAN_scaffold869.g21750"/>
</dbReference>
<feature type="compositionally biased region" description="Low complexity" evidence="9">
    <location>
        <begin position="311"/>
        <end position="323"/>
    </location>
</feature>
<dbReference type="InterPro" id="IPR032453">
    <property type="entry name" value="PKNOX/Meis_N"/>
</dbReference>